<dbReference type="PROSITE" id="PS51873">
    <property type="entry name" value="TRIAD"/>
    <property type="match status" value="1"/>
</dbReference>
<evidence type="ECO:0000259" key="9">
    <source>
        <dbReference type="PROSITE" id="PS51873"/>
    </source>
</evidence>
<dbReference type="Gene3D" id="1.20.120.1750">
    <property type="match status" value="1"/>
</dbReference>
<evidence type="ECO:0000256" key="2">
    <source>
        <dbReference type="ARBA" id="ARBA00012251"/>
    </source>
</evidence>
<protein>
    <recommendedName>
        <fullName evidence="2">RBR-type E3 ubiquitin transferase</fullName>
        <ecNumber evidence="2">2.3.2.31</ecNumber>
    </recommendedName>
</protein>
<dbReference type="InterPro" id="IPR002867">
    <property type="entry name" value="IBR_dom"/>
</dbReference>
<dbReference type="CDD" id="cd22584">
    <property type="entry name" value="Rcat_RBR_unk"/>
    <property type="match status" value="1"/>
</dbReference>
<evidence type="ECO:0000256" key="6">
    <source>
        <dbReference type="ARBA" id="ARBA00022771"/>
    </source>
</evidence>
<keyword evidence="7" id="KW-0833">Ubl conjugation pathway</keyword>
<dbReference type="InterPro" id="IPR031127">
    <property type="entry name" value="E3_UB_ligase_RBR"/>
</dbReference>
<dbReference type="EMBL" id="KV750132">
    <property type="protein sequence ID" value="OCL06101.1"/>
    <property type="molecule type" value="Genomic_DNA"/>
</dbReference>
<dbReference type="PANTHER" id="PTHR11685">
    <property type="entry name" value="RBR FAMILY RING FINGER AND IBR DOMAIN-CONTAINING"/>
    <property type="match status" value="1"/>
</dbReference>
<evidence type="ECO:0000256" key="1">
    <source>
        <dbReference type="ARBA" id="ARBA00001798"/>
    </source>
</evidence>
<dbReference type="GO" id="GO:0016567">
    <property type="term" value="P:protein ubiquitination"/>
    <property type="evidence" value="ECO:0007669"/>
    <property type="project" value="InterPro"/>
</dbReference>
<proteinExistence type="predicted"/>
<dbReference type="EC" id="2.3.2.31" evidence="2"/>
<accession>A0A8E2EWZ2</accession>
<keyword evidence="11" id="KW-1185">Reference proteome</keyword>
<evidence type="ECO:0000256" key="4">
    <source>
        <dbReference type="ARBA" id="ARBA00022723"/>
    </source>
</evidence>
<dbReference type="GO" id="GO:0008270">
    <property type="term" value="F:zinc ion binding"/>
    <property type="evidence" value="ECO:0007669"/>
    <property type="project" value="UniProtKB-KW"/>
</dbReference>
<dbReference type="AlphaFoldDB" id="A0A8E2EWZ2"/>
<dbReference type="Pfam" id="PF22191">
    <property type="entry name" value="IBR_1"/>
    <property type="match status" value="1"/>
</dbReference>
<dbReference type="OrthoDB" id="10009520at2759"/>
<dbReference type="GO" id="GO:0061630">
    <property type="term" value="F:ubiquitin protein ligase activity"/>
    <property type="evidence" value="ECO:0007669"/>
    <property type="project" value="UniProtKB-EC"/>
</dbReference>
<organism evidence="10 11">
    <name type="scientific">Glonium stellatum</name>
    <dbReference type="NCBI Taxonomy" id="574774"/>
    <lineage>
        <taxon>Eukaryota</taxon>
        <taxon>Fungi</taxon>
        <taxon>Dikarya</taxon>
        <taxon>Ascomycota</taxon>
        <taxon>Pezizomycotina</taxon>
        <taxon>Dothideomycetes</taxon>
        <taxon>Pleosporomycetidae</taxon>
        <taxon>Gloniales</taxon>
        <taxon>Gloniaceae</taxon>
        <taxon>Glonium</taxon>
    </lineage>
</organism>
<keyword evidence="8" id="KW-0862">Zinc</keyword>
<evidence type="ECO:0000256" key="7">
    <source>
        <dbReference type="ARBA" id="ARBA00022786"/>
    </source>
</evidence>
<evidence type="ECO:0000256" key="8">
    <source>
        <dbReference type="ARBA" id="ARBA00022833"/>
    </source>
</evidence>
<dbReference type="CDD" id="cd20335">
    <property type="entry name" value="BRcat_RBR"/>
    <property type="match status" value="1"/>
</dbReference>
<dbReference type="SUPFAM" id="SSF57850">
    <property type="entry name" value="RING/U-box"/>
    <property type="match status" value="3"/>
</dbReference>
<comment type="catalytic activity">
    <reaction evidence="1">
        <text>[E2 ubiquitin-conjugating enzyme]-S-ubiquitinyl-L-cysteine + [acceptor protein]-L-lysine = [E2 ubiquitin-conjugating enzyme]-L-cysteine + [acceptor protein]-N(6)-ubiquitinyl-L-lysine.</text>
        <dbReference type="EC" id="2.3.2.31"/>
    </reaction>
</comment>
<keyword evidence="3" id="KW-0808">Transferase</keyword>
<feature type="domain" description="RING-type" evidence="9">
    <location>
        <begin position="24"/>
        <end position="210"/>
    </location>
</feature>
<dbReference type="Pfam" id="PF01485">
    <property type="entry name" value="IBR"/>
    <property type="match status" value="1"/>
</dbReference>
<evidence type="ECO:0000313" key="11">
    <source>
        <dbReference type="Proteomes" id="UP000250140"/>
    </source>
</evidence>
<evidence type="ECO:0000256" key="5">
    <source>
        <dbReference type="ARBA" id="ARBA00022737"/>
    </source>
</evidence>
<evidence type="ECO:0000256" key="3">
    <source>
        <dbReference type="ARBA" id="ARBA00022679"/>
    </source>
</evidence>
<keyword evidence="6" id="KW-0863">Zinc-finger</keyword>
<reference evidence="10 11" key="1">
    <citation type="journal article" date="2016" name="Nat. Commun.">
        <title>Ectomycorrhizal ecology is imprinted in the genome of the dominant symbiotic fungus Cenococcum geophilum.</title>
        <authorList>
            <consortium name="DOE Joint Genome Institute"/>
            <person name="Peter M."/>
            <person name="Kohler A."/>
            <person name="Ohm R.A."/>
            <person name="Kuo A."/>
            <person name="Krutzmann J."/>
            <person name="Morin E."/>
            <person name="Arend M."/>
            <person name="Barry K.W."/>
            <person name="Binder M."/>
            <person name="Choi C."/>
            <person name="Clum A."/>
            <person name="Copeland A."/>
            <person name="Grisel N."/>
            <person name="Haridas S."/>
            <person name="Kipfer T."/>
            <person name="LaButti K."/>
            <person name="Lindquist E."/>
            <person name="Lipzen A."/>
            <person name="Maire R."/>
            <person name="Meier B."/>
            <person name="Mihaltcheva S."/>
            <person name="Molinier V."/>
            <person name="Murat C."/>
            <person name="Poggeler S."/>
            <person name="Quandt C.A."/>
            <person name="Sperisen C."/>
            <person name="Tritt A."/>
            <person name="Tisserant E."/>
            <person name="Crous P.W."/>
            <person name="Henrissat B."/>
            <person name="Nehls U."/>
            <person name="Egli S."/>
            <person name="Spatafora J.W."/>
            <person name="Grigoriev I.V."/>
            <person name="Martin F.M."/>
        </authorList>
    </citation>
    <scope>NUCLEOTIDE SEQUENCE [LARGE SCALE GENOMIC DNA]</scope>
    <source>
        <strain evidence="10 11">CBS 207.34</strain>
    </source>
</reference>
<keyword evidence="4" id="KW-0479">Metal-binding</keyword>
<gene>
    <name evidence="10" type="ORF">AOQ84DRAFT_297654</name>
</gene>
<dbReference type="SMART" id="SM00647">
    <property type="entry name" value="IBR"/>
    <property type="match status" value="2"/>
</dbReference>
<name>A0A8E2EWZ2_9PEZI</name>
<dbReference type="InterPro" id="IPR044066">
    <property type="entry name" value="TRIAD_supradom"/>
</dbReference>
<dbReference type="Proteomes" id="UP000250140">
    <property type="component" value="Unassembled WGS sequence"/>
</dbReference>
<evidence type="ECO:0000313" key="10">
    <source>
        <dbReference type="EMBL" id="OCL06101.1"/>
    </source>
</evidence>
<keyword evidence="5" id="KW-0677">Repeat</keyword>
<sequence length="210" mass="23967">MAAAAEAERLRLEVEEAERIRRERERECAVCMDRHDMDFMIKVPCPHWYCPEDLANAFQNALNNRRPFQCCRQEVPIAFLPAGQLPPDFIVRYELLILELNTPNRTYCSNRDCASFVPPTQYRGPDVALCLACGYSTCRHCNAPHHPGRDCPEDEATQRALDLGAAQGWKRCPGCRNLVEKINGCNHMTCQCRQEFCYVCAAVWRTCGHG</sequence>